<comment type="similarity">
    <text evidence="5 8 10">Belongs to the PTH family.</text>
</comment>
<dbReference type="InterPro" id="IPR018171">
    <property type="entry name" value="Pept_tRNA_hydro_CS"/>
</dbReference>
<evidence type="ECO:0000256" key="11">
    <source>
        <dbReference type="SAM" id="MobiDB-lite"/>
    </source>
</evidence>
<gene>
    <name evidence="8" type="primary">pth</name>
    <name evidence="12" type="ORF">HMPREF3293_00218</name>
</gene>
<comment type="caution">
    <text evidence="12">The sequence shown here is derived from an EMBL/GenBank/DDBJ whole genome shotgun (WGS) entry which is preliminary data.</text>
</comment>
<proteinExistence type="inferred from homology"/>
<dbReference type="HAMAP" id="MF_00083">
    <property type="entry name" value="Pept_tRNA_hydro_bact"/>
    <property type="match status" value="1"/>
</dbReference>
<dbReference type="GO" id="GO:0005737">
    <property type="term" value="C:cytoplasm"/>
    <property type="evidence" value="ECO:0007669"/>
    <property type="project" value="UniProtKB-SubCell"/>
</dbReference>
<protein>
    <recommendedName>
        <fullName evidence="7 8">Peptidyl-tRNA hydrolase</fullName>
        <shortName evidence="8">Pth</shortName>
        <ecNumber evidence="1 8">3.1.1.29</ecNumber>
    </recommendedName>
</protein>
<keyword evidence="2 8" id="KW-0820">tRNA-binding</keyword>
<dbReference type="GO" id="GO:0072344">
    <property type="term" value="P:rescue of stalled ribosome"/>
    <property type="evidence" value="ECO:0007669"/>
    <property type="project" value="UniProtKB-UniRule"/>
</dbReference>
<comment type="subunit">
    <text evidence="8">Monomer.</text>
</comment>
<dbReference type="SUPFAM" id="SSF53178">
    <property type="entry name" value="Peptidyl-tRNA hydrolase-like"/>
    <property type="match status" value="1"/>
</dbReference>
<evidence type="ECO:0000256" key="5">
    <source>
        <dbReference type="ARBA" id="ARBA00038063"/>
    </source>
</evidence>
<dbReference type="FunFam" id="3.40.50.1470:FF:000001">
    <property type="entry name" value="Peptidyl-tRNA hydrolase"/>
    <property type="match status" value="1"/>
</dbReference>
<evidence type="ECO:0000313" key="12">
    <source>
        <dbReference type="EMBL" id="KXK66914.1"/>
    </source>
</evidence>
<comment type="subcellular location">
    <subcellularLocation>
        <location evidence="8">Cytoplasm</location>
    </subcellularLocation>
</comment>
<evidence type="ECO:0000256" key="10">
    <source>
        <dbReference type="RuleBase" id="RU004320"/>
    </source>
</evidence>
<evidence type="ECO:0000256" key="7">
    <source>
        <dbReference type="ARBA" id="ARBA00050038"/>
    </source>
</evidence>
<feature type="active site" description="Proton acceptor" evidence="8">
    <location>
        <position position="67"/>
    </location>
</feature>
<feature type="site" description="Stabilizes the basic form of H active site to accept a proton" evidence="8">
    <location>
        <position position="139"/>
    </location>
</feature>
<dbReference type="PANTHER" id="PTHR17224">
    <property type="entry name" value="PEPTIDYL-TRNA HYDROLASE"/>
    <property type="match status" value="1"/>
</dbReference>
<dbReference type="GO" id="GO:0000049">
    <property type="term" value="F:tRNA binding"/>
    <property type="evidence" value="ECO:0007669"/>
    <property type="project" value="UniProtKB-UniRule"/>
</dbReference>
<feature type="binding site" evidence="8">
    <location>
        <position position="160"/>
    </location>
    <ligand>
        <name>tRNA</name>
        <dbReference type="ChEBI" id="CHEBI:17843"/>
    </ligand>
</feature>
<evidence type="ECO:0000256" key="1">
    <source>
        <dbReference type="ARBA" id="ARBA00013260"/>
    </source>
</evidence>
<organism evidence="12 13">
    <name type="scientific">Christensenella minuta</name>
    <dbReference type="NCBI Taxonomy" id="626937"/>
    <lineage>
        <taxon>Bacteria</taxon>
        <taxon>Bacillati</taxon>
        <taxon>Bacillota</taxon>
        <taxon>Clostridia</taxon>
        <taxon>Christensenellales</taxon>
        <taxon>Christensenellaceae</taxon>
        <taxon>Christensenella</taxon>
    </lineage>
</organism>
<dbReference type="PATRIC" id="fig|626937.4.peg.220"/>
<evidence type="ECO:0000313" key="13">
    <source>
        <dbReference type="Proteomes" id="UP000070366"/>
    </source>
</evidence>
<comment type="catalytic activity">
    <reaction evidence="6 8 9">
        <text>an N-acyl-L-alpha-aminoacyl-tRNA + H2O = an N-acyl-L-amino acid + a tRNA + H(+)</text>
        <dbReference type="Rhea" id="RHEA:54448"/>
        <dbReference type="Rhea" id="RHEA-COMP:10123"/>
        <dbReference type="Rhea" id="RHEA-COMP:13883"/>
        <dbReference type="ChEBI" id="CHEBI:15377"/>
        <dbReference type="ChEBI" id="CHEBI:15378"/>
        <dbReference type="ChEBI" id="CHEBI:59874"/>
        <dbReference type="ChEBI" id="CHEBI:78442"/>
        <dbReference type="ChEBI" id="CHEBI:138191"/>
        <dbReference type="EC" id="3.1.1.29"/>
    </reaction>
</comment>
<feature type="binding site" evidence="8">
    <location>
        <position position="62"/>
    </location>
    <ligand>
        <name>tRNA</name>
        <dbReference type="ChEBI" id="CHEBI:17843"/>
    </ligand>
</feature>
<feature type="binding site" evidence="8">
    <location>
        <position position="112"/>
    </location>
    <ligand>
        <name>tRNA</name>
        <dbReference type="ChEBI" id="CHEBI:17843"/>
    </ligand>
</feature>
<evidence type="ECO:0000256" key="2">
    <source>
        <dbReference type="ARBA" id="ARBA00022555"/>
    </source>
</evidence>
<dbReference type="Gene3D" id="3.40.50.1470">
    <property type="entry name" value="Peptidyl-tRNA hydrolase"/>
    <property type="match status" value="1"/>
</dbReference>
<evidence type="ECO:0000256" key="9">
    <source>
        <dbReference type="RuleBase" id="RU000673"/>
    </source>
</evidence>
<reference evidence="12 13" key="1">
    <citation type="submission" date="2016-02" db="EMBL/GenBank/DDBJ databases">
        <authorList>
            <person name="Wen L."/>
            <person name="He K."/>
            <person name="Yang H."/>
        </authorList>
    </citation>
    <scope>NUCLEOTIDE SEQUENCE [LARGE SCALE GENOMIC DNA]</scope>
    <source>
        <strain evidence="12 13">DSM 22607</strain>
    </source>
</reference>
<evidence type="ECO:0000256" key="8">
    <source>
        <dbReference type="HAMAP-Rule" id="MF_00083"/>
    </source>
</evidence>
<dbReference type="NCBIfam" id="TIGR00447">
    <property type="entry name" value="pth"/>
    <property type="match status" value="1"/>
</dbReference>
<feature type="binding site" evidence="8">
    <location>
        <position position="114"/>
    </location>
    <ligand>
        <name>tRNA</name>
        <dbReference type="ChEBI" id="CHEBI:17843"/>
    </ligand>
</feature>
<dbReference type="PROSITE" id="PS01195">
    <property type="entry name" value="PEPT_TRNA_HYDROL_1"/>
    <property type="match status" value="1"/>
</dbReference>
<keyword evidence="3 8" id="KW-0378">Hydrolase</keyword>
<evidence type="ECO:0000256" key="6">
    <source>
        <dbReference type="ARBA" id="ARBA00048707"/>
    </source>
</evidence>
<dbReference type="InterPro" id="IPR036416">
    <property type="entry name" value="Pept_tRNA_hydro_sf"/>
</dbReference>
<dbReference type="InterPro" id="IPR001328">
    <property type="entry name" value="Pept_tRNA_hydro"/>
</dbReference>
<dbReference type="Pfam" id="PF01195">
    <property type="entry name" value="Pept_tRNA_hydro"/>
    <property type="match status" value="1"/>
</dbReference>
<keyword evidence="13" id="KW-1185">Reference proteome</keyword>
<name>A0A136Q8J1_9FIRM</name>
<dbReference type="CDD" id="cd00462">
    <property type="entry name" value="PTH"/>
    <property type="match status" value="1"/>
</dbReference>
<keyword evidence="8" id="KW-0963">Cytoplasm</keyword>
<dbReference type="GO" id="GO:0006515">
    <property type="term" value="P:protein quality control for misfolded or incompletely synthesized proteins"/>
    <property type="evidence" value="ECO:0007669"/>
    <property type="project" value="UniProtKB-UniRule"/>
</dbReference>
<sequence length="233" mass="25179">MRGTARGAKAAGSPVRAQWERVVRGKGAAAESKQRGRAATRPAGSEGFMYFIAGLGNPGLKYKNTRHNAGFQVLDILAKRHGVKLKATKFDAHAGQGMIGNEKVMLIRPTTFMNNSGYAVDGILNYYNADLSQLIVLYDDIDLPFGTLRIREKGSAGTHNGMRSILGYTGSGDFPRIRIGIGKPEGNLIQHVLGKFEKEKHGQAQEMFGRAADACECIVLEGVSKAQARFNGP</sequence>
<evidence type="ECO:0000256" key="4">
    <source>
        <dbReference type="ARBA" id="ARBA00022884"/>
    </source>
</evidence>
<comment type="function">
    <text evidence="8">Hydrolyzes ribosome-free peptidyl-tRNAs (with 1 or more amino acids incorporated), which drop off the ribosome during protein synthesis, or as a result of ribosome stalling.</text>
</comment>
<comment type="function">
    <text evidence="8">Catalyzes the release of premature peptidyl moieties from peptidyl-tRNA molecules trapped in stalled 50S ribosomal subunits, and thus maintains levels of free tRNAs and 50S ribosomes.</text>
</comment>
<dbReference type="PROSITE" id="PS01196">
    <property type="entry name" value="PEPT_TRNA_HYDROL_2"/>
    <property type="match status" value="1"/>
</dbReference>
<keyword evidence="4 8" id="KW-0694">RNA-binding</keyword>
<dbReference type="Proteomes" id="UP000070366">
    <property type="component" value="Unassembled WGS sequence"/>
</dbReference>
<feature type="region of interest" description="Disordered" evidence="11">
    <location>
        <begin position="22"/>
        <end position="41"/>
    </location>
</feature>
<dbReference type="GO" id="GO:0004045">
    <property type="term" value="F:peptidyl-tRNA hydrolase activity"/>
    <property type="evidence" value="ECO:0007669"/>
    <property type="project" value="UniProtKB-UniRule"/>
</dbReference>
<feature type="site" description="Discriminates between blocked and unblocked aminoacyl-tRNA" evidence="8">
    <location>
        <position position="57"/>
    </location>
</feature>
<dbReference type="EC" id="3.1.1.29" evidence="1 8"/>
<dbReference type="AlphaFoldDB" id="A0A136Q8J1"/>
<dbReference type="PANTHER" id="PTHR17224:SF1">
    <property type="entry name" value="PEPTIDYL-TRNA HYDROLASE"/>
    <property type="match status" value="1"/>
</dbReference>
<accession>A0A136Q8J1</accession>
<dbReference type="EMBL" id="LSZW01000022">
    <property type="protein sequence ID" value="KXK66914.1"/>
    <property type="molecule type" value="Genomic_DNA"/>
</dbReference>
<evidence type="ECO:0000256" key="3">
    <source>
        <dbReference type="ARBA" id="ARBA00022801"/>
    </source>
</evidence>
<dbReference type="STRING" id="626937.HMPREF3293_00218"/>